<sequence>MKVRKTFVLIIGGGPTGITTGIYFQKHKIPHILIEKDKHIEKVPRAHYYNNQTMEAWRSIFHLDKCFLNETEDVNLWKSFQYCLSIMKDKTICKYDNFMNKYMYKNTYYEDISPSKVIHLSQYKVLGILYSYYLNKIKHDHIKKREFLKNIRLKLSTHRILKYIHRNSELHQVQNGAEGIDQVAEIEVDREAGAEADGEADGEELFKKYFAYDQSEFLIGYEFVDFWNSRELTNSCFFKDENGKMDIWKSEGEKYSPQEKSTYGGISYDSVDYCGQENITNMTNAVGDEFTDYARSAMGERYRDDPINAVITQIRNVHSKEEEIILSNYVFVCEGGKSCIKKNLQINDENKKDYMKFINIHFQSTRLSNLIRYNPSMLYFIFNEYLGVLVCHSYKYGDFVLHIPYITNKEVEIYSDKCKCVEIINKLIDFPLPDMSIHNVYKWTMHSSIASTFIDKKTKRIVLLGDSAHKLPPSGGFGLNLGVGDAINIMWKTIRIYNLKKKKFLENMQELKKMSNSAYNTSDYKSSLIIEIKKLNYFYNMLSISEKKKIENYIESYNIERKLVANFTIYHAVQNYEKGNNIPCLIGYNYNFFVKFITLFNLSCVQNSLLFYYLSANVKYILKFFNNLPYIFECNQKRAQKFIQNNRENILSLLYPGVDFCYSYINTMCHIGMEENQQSHILANQKHKHQSDYGGKNEIPHLANIKKEEEEDNIHVEGEKTKVEDIQNIMRETKKRETYNYKLDKHHKSSREGVDLLNYWSENRQNEEKIENKNGNYEGNNNVDHINEKYYMHPKYNIFEKQNEKIARLKICKNIYEYQMSNINGAKIPHFNLYTFDEKDIYKISTIDLPILNNPSLSILIILFNNTILNDIVAFMIEQNIPRDKFSFCIWDTDVIIYKNKENQSIDILNQSDATLIHQSNNIDNSIRINDYVLFKKSKHYFIGNAANIKRIHMDVKNYNITYVFTSKIIQDMFLDILSLKSDKSFVILRPDRHIIAHGQNNWKDNIRDINKVYI</sequence>
<proteinExistence type="predicted"/>
<dbReference type="PANTHER" id="PTHR43004">
    <property type="entry name" value="TRK SYSTEM POTASSIUM UPTAKE PROTEIN"/>
    <property type="match status" value="1"/>
</dbReference>
<evidence type="ECO:0000313" key="5">
    <source>
        <dbReference type="EMBL" id="GAW83446.1"/>
    </source>
</evidence>
<dbReference type="Gene3D" id="3.30.9.10">
    <property type="entry name" value="D-Amino Acid Oxidase, subunit A, domain 2"/>
    <property type="match status" value="2"/>
</dbReference>
<dbReference type="Gene3D" id="3.50.50.60">
    <property type="entry name" value="FAD/NAD(P)-binding domain"/>
    <property type="match status" value="2"/>
</dbReference>
<name>A0A1Y1JLL6_PLAGO</name>
<protein>
    <submittedName>
        <fullName evidence="5">FAD-dependent monooxygenase</fullName>
    </submittedName>
</protein>
<evidence type="ECO:0000313" key="6">
    <source>
        <dbReference type="Proteomes" id="UP000195521"/>
    </source>
</evidence>
<evidence type="ECO:0000256" key="3">
    <source>
        <dbReference type="SAM" id="Phobius"/>
    </source>
</evidence>
<dbReference type="GO" id="GO:0006744">
    <property type="term" value="P:ubiquinone biosynthetic process"/>
    <property type="evidence" value="ECO:0007669"/>
    <property type="project" value="TreeGrafter"/>
</dbReference>
<dbReference type="AlphaFoldDB" id="A0A1Y1JLL6"/>
<dbReference type="Pfam" id="PF01494">
    <property type="entry name" value="FAD_binding_3"/>
    <property type="match status" value="2"/>
</dbReference>
<dbReference type="EMBL" id="BDQF01000015">
    <property type="protein sequence ID" value="GAW83446.1"/>
    <property type="molecule type" value="Genomic_DNA"/>
</dbReference>
<keyword evidence="1" id="KW-0285">Flavoprotein</keyword>
<dbReference type="GeneID" id="39750192"/>
<dbReference type="GO" id="GO:0071949">
    <property type="term" value="F:FAD binding"/>
    <property type="evidence" value="ECO:0007669"/>
    <property type="project" value="InterPro"/>
</dbReference>
<dbReference type="InterPro" id="IPR036188">
    <property type="entry name" value="FAD/NAD-bd_sf"/>
</dbReference>
<dbReference type="RefSeq" id="XP_028546035.1">
    <property type="nucleotide sequence ID" value="XM_028690234.1"/>
</dbReference>
<dbReference type="GO" id="GO:0016709">
    <property type="term" value="F:oxidoreductase activity, acting on paired donors, with incorporation or reduction of molecular oxygen, NAD(P)H as one donor, and incorporation of one atom of oxygen"/>
    <property type="evidence" value="ECO:0007669"/>
    <property type="project" value="UniProtKB-ARBA"/>
</dbReference>
<gene>
    <name evidence="5" type="ORF">PGO_142430</name>
</gene>
<evidence type="ECO:0000259" key="4">
    <source>
        <dbReference type="Pfam" id="PF01494"/>
    </source>
</evidence>
<keyword evidence="3" id="KW-1133">Transmembrane helix</keyword>
<dbReference type="Proteomes" id="UP000195521">
    <property type="component" value="Unassembled WGS sequence"/>
</dbReference>
<dbReference type="InterPro" id="IPR050641">
    <property type="entry name" value="RIFMO-like"/>
</dbReference>
<feature type="transmembrane region" description="Helical" evidence="3">
    <location>
        <begin position="7"/>
        <end position="24"/>
    </location>
</feature>
<keyword evidence="3" id="KW-0472">Membrane</keyword>
<evidence type="ECO:0000256" key="2">
    <source>
        <dbReference type="ARBA" id="ARBA00022827"/>
    </source>
</evidence>
<accession>A0A1Y1JLL6</accession>
<dbReference type="PANTHER" id="PTHR43004:SF6">
    <property type="entry name" value="FAD_NAD(P)-BINDING OXIDOREDUCTASE FAMILY PROTEIN"/>
    <property type="match status" value="1"/>
</dbReference>
<keyword evidence="5" id="KW-0503">Monooxygenase</keyword>
<keyword evidence="2" id="KW-0274">FAD</keyword>
<keyword evidence="6" id="KW-1185">Reference proteome</keyword>
<comment type="caution">
    <text evidence="5">The sequence shown here is derived from an EMBL/GenBank/DDBJ whole genome shotgun (WGS) entry which is preliminary data.</text>
</comment>
<keyword evidence="5" id="KW-0560">Oxidoreductase</keyword>
<dbReference type="SUPFAM" id="SSF51905">
    <property type="entry name" value="FAD/NAD(P)-binding domain"/>
    <property type="match status" value="1"/>
</dbReference>
<dbReference type="GO" id="GO:0005739">
    <property type="term" value="C:mitochondrion"/>
    <property type="evidence" value="ECO:0007669"/>
    <property type="project" value="TreeGrafter"/>
</dbReference>
<dbReference type="OMA" id="WTMHSSI"/>
<keyword evidence="3" id="KW-0812">Transmembrane</keyword>
<reference evidence="6" key="1">
    <citation type="submission" date="2017-04" db="EMBL/GenBank/DDBJ databases">
        <title>Plasmodium gonderi genome.</title>
        <authorList>
            <person name="Arisue N."/>
            <person name="Honma H."/>
            <person name="Kawai S."/>
            <person name="Tougan T."/>
            <person name="Tanabe K."/>
            <person name="Horii T."/>
        </authorList>
    </citation>
    <scope>NUCLEOTIDE SEQUENCE [LARGE SCALE GENOMIC DNA]</scope>
    <source>
        <strain evidence="6">ATCC 30045</strain>
    </source>
</reference>
<dbReference type="OrthoDB" id="1716816at2759"/>
<feature type="domain" description="FAD-binding" evidence="4">
    <location>
        <begin position="307"/>
        <end position="498"/>
    </location>
</feature>
<evidence type="ECO:0000256" key="1">
    <source>
        <dbReference type="ARBA" id="ARBA00022630"/>
    </source>
</evidence>
<feature type="domain" description="FAD-binding" evidence="4">
    <location>
        <begin position="6"/>
        <end position="130"/>
    </location>
</feature>
<organism evidence="5 6">
    <name type="scientific">Plasmodium gonderi</name>
    <dbReference type="NCBI Taxonomy" id="77519"/>
    <lineage>
        <taxon>Eukaryota</taxon>
        <taxon>Sar</taxon>
        <taxon>Alveolata</taxon>
        <taxon>Apicomplexa</taxon>
        <taxon>Aconoidasida</taxon>
        <taxon>Haemosporida</taxon>
        <taxon>Plasmodiidae</taxon>
        <taxon>Plasmodium</taxon>
        <taxon>Plasmodium (Plasmodium)</taxon>
    </lineage>
</organism>
<dbReference type="InterPro" id="IPR002938">
    <property type="entry name" value="FAD-bd"/>
</dbReference>